<feature type="non-terminal residue" evidence="1">
    <location>
        <position position="112"/>
    </location>
</feature>
<dbReference type="AlphaFoldDB" id="K0RQ38"/>
<name>K0RQ38_THAOC</name>
<evidence type="ECO:0000313" key="1">
    <source>
        <dbReference type="EMBL" id="EJK54459.1"/>
    </source>
</evidence>
<organism evidence="1 2">
    <name type="scientific">Thalassiosira oceanica</name>
    <name type="common">Marine diatom</name>
    <dbReference type="NCBI Taxonomy" id="159749"/>
    <lineage>
        <taxon>Eukaryota</taxon>
        <taxon>Sar</taxon>
        <taxon>Stramenopiles</taxon>
        <taxon>Ochrophyta</taxon>
        <taxon>Bacillariophyta</taxon>
        <taxon>Coscinodiscophyceae</taxon>
        <taxon>Thalassiosirophycidae</taxon>
        <taxon>Thalassiosirales</taxon>
        <taxon>Thalassiosiraceae</taxon>
        <taxon>Thalassiosira</taxon>
    </lineage>
</organism>
<sequence>MAASEYNISIIHVKPAIQGPGYLYSMCRTEVSLSLCNWGRQGPLGAGSIGGSVKRRPQRISESLTANSALEYTLCLATSMAHLWPVLAMVRRLFAFQSRGTLSITVPRLMAV</sequence>
<protein>
    <submittedName>
        <fullName evidence="1">Uncharacterized protein</fullName>
    </submittedName>
</protein>
<comment type="caution">
    <text evidence="1">The sequence shown here is derived from an EMBL/GenBank/DDBJ whole genome shotgun (WGS) entry which is preliminary data.</text>
</comment>
<reference evidence="1 2" key="1">
    <citation type="journal article" date="2012" name="Genome Biol.">
        <title>Genome and low-iron response of an oceanic diatom adapted to chronic iron limitation.</title>
        <authorList>
            <person name="Lommer M."/>
            <person name="Specht M."/>
            <person name="Roy A.S."/>
            <person name="Kraemer L."/>
            <person name="Andreson R."/>
            <person name="Gutowska M.A."/>
            <person name="Wolf J."/>
            <person name="Bergner S.V."/>
            <person name="Schilhabel M.B."/>
            <person name="Klostermeier U.C."/>
            <person name="Beiko R.G."/>
            <person name="Rosenstiel P."/>
            <person name="Hippler M."/>
            <person name="Laroche J."/>
        </authorList>
    </citation>
    <scope>NUCLEOTIDE SEQUENCE [LARGE SCALE GENOMIC DNA]</scope>
    <source>
        <strain evidence="1 2">CCMP1005</strain>
    </source>
</reference>
<evidence type="ECO:0000313" key="2">
    <source>
        <dbReference type="Proteomes" id="UP000266841"/>
    </source>
</evidence>
<keyword evidence="2" id="KW-1185">Reference proteome</keyword>
<dbReference type="Proteomes" id="UP000266841">
    <property type="component" value="Unassembled WGS sequence"/>
</dbReference>
<accession>K0RQ38</accession>
<dbReference type="EMBL" id="AGNL01035781">
    <property type="protein sequence ID" value="EJK54459.1"/>
    <property type="molecule type" value="Genomic_DNA"/>
</dbReference>
<proteinExistence type="predicted"/>
<gene>
    <name evidence="1" type="ORF">THAOC_25909</name>
</gene>